<evidence type="ECO:0000313" key="1">
    <source>
        <dbReference type="EMBL" id="EXM40109.1"/>
    </source>
</evidence>
<dbReference type="OrthoDB" id="9803554at2"/>
<dbReference type="RefSeq" id="WP_037286011.1">
    <property type="nucleotide sequence ID" value="NZ_JEOB01000002.1"/>
</dbReference>
<reference evidence="1 2" key="1">
    <citation type="submission" date="2013-06" db="EMBL/GenBank/DDBJ databases">
        <title>Rumen cellulosomics: divergent fiber-degrading strategies revealed by comparative genome-wide analysis of six Ruminococcal strains.</title>
        <authorList>
            <person name="Dassa B."/>
            <person name="Borovok I."/>
            <person name="Lamed R."/>
            <person name="Flint H."/>
            <person name="Yeoman C.J."/>
            <person name="White B."/>
            <person name="Bayer E.A."/>
        </authorList>
    </citation>
    <scope>NUCLEOTIDE SEQUENCE [LARGE SCALE GENOMIC DNA]</scope>
    <source>
        <strain evidence="1 2">SY3</strain>
    </source>
</reference>
<gene>
    <name evidence="1" type="ORF">RASY3_05830</name>
</gene>
<dbReference type="PATRIC" id="fig|1341156.4.peg.1583"/>
<name>A0A011UHG9_RUMAL</name>
<dbReference type="EMBL" id="JEOB01000002">
    <property type="protein sequence ID" value="EXM40109.1"/>
    <property type="molecule type" value="Genomic_DNA"/>
</dbReference>
<sequence>MDKSNYEIKRDLFYPGSFQGEDGSTQYVPFENAGERYEYSSELSGKVYERVSVKFKKDGEDAQFCGVWHGHVFTEDEISVLCDGGSITFDSVEGNMVYTVTGSLKEVQKDIDPFNVSFNSSYKLFNAAEYEFVPEVFPKKYVPKITEFDKKTLYIYNEGELVEMEFLCRELPDAAQLNRLLGGGIIEVVGKEFTESGQPAAYYGYELKKASAKYGGCVIHYNDGSYIPLKNSLGEYRFLYERSLGTGDLTVTLSSFLMPKEMDMRKVAEQLFQMEFLYENYSSEILDRDLDNFMVHALRYPVKFSGVWGGHIFTPEEIGKLSRGESVEFDYFDASGALCRVKGGLEINSLQCILHKEGSSVLLDQYDIVRSSQDKIAIPDFECEHEYFCCMNFVPEGGMRKFIPVKEEEKFESYDPDGMVPF</sequence>
<evidence type="ECO:0000313" key="2">
    <source>
        <dbReference type="Proteomes" id="UP000021369"/>
    </source>
</evidence>
<dbReference type="AlphaFoldDB" id="A0A011UHG9"/>
<comment type="caution">
    <text evidence="1">The sequence shown here is derived from an EMBL/GenBank/DDBJ whole genome shotgun (WGS) entry which is preliminary data.</text>
</comment>
<dbReference type="Proteomes" id="UP000021369">
    <property type="component" value="Unassembled WGS sequence"/>
</dbReference>
<accession>A0A011UHG9</accession>
<protein>
    <submittedName>
        <fullName evidence="1">Uncharacterized protein</fullName>
    </submittedName>
</protein>
<proteinExistence type="predicted"/>
<keyword evidence="2" id="KW-1185">Reference proteome</keyword>
<organism evidence="1 2">
    <name type="scientific">Ruminococcus albus SY3</name>
    <dbReference type="NCBI Taxonomy" id="1341156"/>
    <lineage>
        <taxon>Bacteria</taxon>
        <taxon>Bacillati</taxon>
        <taxon>Bacillota</taxon>
        <taxon>Clostridia</taxon>
        <taxon>Eubacteriales</taxon>
        <taxon>Oscillospiraceae</taxon>
        <taxon>Ruminococcus</taxon>
    </lineage>
</organism>